<organism evidence="3 4">
    <name type="scientific">Streptomyces lasiicapitis</name>
    <dbReference type="NCBI Taxonomy" id="1923961"/>
    <lineage>
        <taxon>Bacteria</taxon>
        <taxon>Bacillati</taxon>
        <taxon>Actinomycetota</taxon>
        <taxon>Actinomycetes</taxon>
        <taxon>Kitasatosporales</taxon>
        <taxon>Streptomycetaceae</taxon>
        <taxon>Streptomyces</taxon>
    </lineage>
</organism>
<feature type="compositionally biased region" description="Basic and acidic residues" evidence="1">
    <location>
        <begin position="215"/>
        <end position="227"/>
    </location>
</feature>
<keyword evidence="2" id="KW-0732">Signal</keyword>
<evidence type="ECO:0008006" key="5">
    <source>
        <dbReference type="Google" id="ProtNLM"/>
    </source>
</evidence>
<feature type="signal peptide" evidence="2">
    <location>
        <begin position="1"/>
        <end position="27"/>
    </location>
</feature>
<feature type="compositionally biased region" description="Low complexity" evidence="1">
    <location>
        <begin position="177"/>
        <end position="190"/>
    </location>
</feature>
<feature type="compositionally biased region" description="Low complexity" evidence="1">
    <location>
        <begin position="197"/>
        <end position="213"/>
    </location>
</feature>
<proteinExistence type="predicted"/>
<comment type="caution">
    <text evidence="3">The sequence shown here is derived from an EMBL/GenBank/DDBJ whole genome shotgun (WGS) entry which is preliminary data.</text>
</comment>
<evidence type="ECO:0000313" key="4">
    <source>
        <dbReference type="Proteomes" id="UP000656881"/>
    </source>
</evidence>
<feature type="region of interest" description="Disordered" evidence="1">
    <location>
        <begin position="25"/>
        <end position="56"/>
    </location>
</feature>
<dbReference type="RefSeq" id="WP_189176245.1">
    <property type="nucleotide sequence ID" value="NZ_BMNG01000014.1"/>
</dbReference>
<protein>
    <recommendedName>
        <fullName evidence="5">DUF3558 domain-containing protein</fullName>
    </recommendedName>
</protein>
<feature type="compositionally biased region" description="Acidic residues" evidence="1">
    <location>
        <begin position="155"/>
        <end position="172"/>
    </location>
</feature>
<dbReference type="PROSITE" id="PS51257">
    <property type="entry name" value="PROKAR_LIPOPROTEIN"/>
    <property type="match status" value="1"/>
</dbReference>
<name>A0ABQ2MJ70_9ACTN</name>
<gene>
    <name evidence="3" type="ORF">GCM10012286_58450</name>
</gene>
<feature type="region of interest" description="Disordered" evidence="1">
    <location>
        <begin position="312"/>
        <end position="342"/>
    </location>
</feature>
<keyword evidence="4" id="KW-1185">Reference proteome</keyword>
<evidence type="ECO:0000256" key="2">
    <source>
        <dbReference type="SAM" id="SignalP"/>
    </source>
</evidence>
<reference evidence="4" key="1">
    <citation type="journal article" date="2019" name="Int. J. Syst. Evol. Microbiol.">
        <title>The Global Catalogue of Microorganisms (GCM) 10K type strain sequencing project: providing services to taxonomists for standard genome sequencing and annotation.</title>
        <authorList>
            <consortium name="The Broad Institute Genomics Platform"/>
            <consortium name="The Broad Institute Genome Sequencing Center for Infectious Disease"/>
            <person name="Wu L."/>
            <person name="Ma J."/>
        </authorList>
    </citation>
    <scope>NUCLEOTIDE SEQUENCE [LARGE SCALE GENOMIC DNA]</scope>
    <source>
        <strain evidence="4">CGMCC 4.7349</strain>
    </source>
</reference>
<evidence type="ECO:0000256" key="1">
    <source>
        <dbReference type="SAM" id="MobiDB-lite"/>
    </source>
</evidence>
<accession>A0ABQ2MJ70</accession>
<feature type="region of interest" description="Disordered" evidence="1">
    <location>
        <begin position="140"/>
        <end position="271"/>
    </location>
</feature>
<sequence>MQRRVYVPGVAALLVALLAGCTGSSGTANDDDGKSGDSGSSTAAAEPGKYHTLPEPCGSVDSSTLDSMLPGLADIENTEQREKAYEGSATATYDTDRRVGCRWKVEAPDATHHLLVDFERVVSYDGTVSDEDRAQQIYRTKLRDAGVPEPSASGEPDDSDDSEGPDEPDDSDESGKPGKSGSPGESGSSDGSDDAGGDNSSRQAQRASAVSAKNVKKDLKKGAKKGDGAPAPEGDDEPGVSPSGEGDGDGDGSGATGEATPPGYEPRTLDDLGDVAFLDDVLTTAASSTRQRTVTVVFRTSNVIVTVEYDEQPARRTEVPDSKEMQDNARELAENLADRFDD</sequence>
<dbReference type="EMBL" id="BMNG01000014">
    <property type="protein sequence ID" value="GGO52735.1"/>
    <property type="molecule type" value="Genomic_DNA"/>
</dbReference>
<evidence type="ECO:0000313" key="3">
    <source>
        <dbReference type="EMBL" id="GGO52735.1"/>
    </source>
</evidence>
<feature type="chain" id="PRO_5046690928" description="DUF3558 domain-containing protein" evidence="2">
    <location>
        <begin position="28"/>
        <end position="342"/>
    </location>
</feature>
<dbReference type="Proteomes" id="UP000656881">
    <property type="component" value="Unassembled WGS sequence"/>
</dbReference>